<dbReference type="InParanoid" id="A0A2T3A719"/>
<gene>
    <name evidence="1" type="ORF">BD289DRAFT_434951</name>
</gene>
<protein>
    <submittedName>
        <fullName evidence="1">Uncharacterized protein</fullName>
    </submittedName>
</protein>
<dbReference type="AlphaFoldDB" id="A0A2T3A719"/>
<dbReference type="EMBL" id="KZ678450">
    <property type="protein sequence ID" value="PSR84027.1"/>
    <property type="molecule type" value="Genomic_DNA"/>
</dbReference>
<evidence type="ECO:0000313" key="2">
    <source>
        <dbReference type="Proteomes" id="UP000241462"/>
    </source>
</evidence>
<reference evidence="1 2" key="1">
    <citation type="journal article" date="2018" name="Mycol. Prog.">
        <title>Coniella lustricola, a new species from submerged detritus.</title>
        <authorList>
            <person name="Raudabaugh D.B."/>
            <person name="Iturriaga T."/>
            <person name="Carver A."/>
            <person name="Mondo S."/>
            <person name="Pangilinan J."/>
            <person name="Lipzen A."/>
            <person name="He G."/>
            <person name="Amirebrahimi M."/>
            <person name="Grigoriev I.V."/>
            <person name="Miller A.N."/>
        </authorList>
    </citation>
    <scope>NUCLEOTIDE SEQUENCE [LARGE SCALE GENOMIC DNA]</scope>
    <source>
        <strain evidence="1 2">B22-T-1</strain>
    </source>
</reference>
<accession>A0A2T3A719</accession>
<name>A0A2T3A719_9PEZI</name>
<organism evidence="1 2">
    <name type="scientific">Coniella lustricola</name>
    <dbReference type="NCBI Taxonomy" id="2025994"/>
    <lineage>
        <taxon>Eukaryota</taxon>
        <taxon>Fungi</taxon>
        <taxon>Dikarya</taxon>
        <taxon>Ascomycota</taxon>
        <taxon>Pezizomycotina</taxon>
        <taxon>Sordariomycetes</taxon>
        <taxon>Sordariomycetidae</taxon>
        <taxon>Diaporthales</taxon>
        <taxon>Schizoparmaceae</taxon>
        <taxon>Coniella</taxon>
    </lineage>
</organism>
<proteinExistence type="predicted"/>
<keyword evidence="2" id="KW-1185">Reference proteome</keyword>
<evidence type="ECO:0000313" key="1">
    <source>
        <dbReference type="EMBL" id="PSR84027.1"/>
    </source>
</evidence>
<sequence>MSMNTAVKTPQAFLLIFTMGLEKARKKERRKNTSNIPILTRELSLTRPKCCYNQAKSQTTCFL</sequence>
<dbReference type="Proteomes" id="UP000241462">
    <property type="component" value="Unassembled WGS sequence"/>
</dbReference>